<sequence length="69" mass="7460">MSTNRRLRSETETTFTAPRESGSQAARVQAALDAGGLKVTADETGAFDARAFAEAVMSRWPKVMQKLGE</sequence>
<name>A0A9W6JED9_9HYPH</name>
<gene>
    <name evidence="2" type="ORF">GCM10017643_41810</name>
</gene>
<reference evidence="2" key="2">
    <citation type="submission" date="2023-01" db="EMBL/GenBank/DDBJ databases">
        <authorList>
            <person name="Sun Q."/>
            <person name="Evtushenko L."/>
        </authorList>
    </citation>
    <scope>NUCLEOTIDE SEQUENCE</scope>
    <source>
        <strain evidence="2">VKM B-2484</strain>
    </source>
</reference>
<evidence type="ECO:0000313" key="2">
    <source>
        <dbReference type="EMBL" id="GLK74063.1"/>
    </source>
</evidence>
<dbReference type="RefSeq" id="WP_213368634.1">
    <property type="nucleotide sequence ID" value="NZ_BSFJ01000035.1"/>
</dbReference>
<keyword evidence="3" id="KW-1185">Reference proteome</keyword>
<reference evidence="2" key="1">
    <citation type="journal article" date="2014" name="Int. J. Syst. Evol. Microbiol.">
        <title>Complete genome sequence of Corynebacterium casei LMG S-19264T (=DSM 44701T), isolated from a smear-ripened cheese.</title>
        <authorList>
            <consortium name="US DOE Joint Genome Institute (JGI-PGF)"/>
            <person name="Walter F."/>
            <person name="Albersmeier A."/>
            <person name="Kalinowski J."/>
            <person name="Ruckert C."/>
        </authorList>
    </citation>
    <scope>NUCLEOTIDE SEQUENCE</scope>
    <source>
        <strain evidence="2">VKM B-2484</strain>
    </source>
</reference>
<proteinExistence type="predicted"/>
<evidence type="ECO:0000256" key="1">
    <source>
        <dbReference type="SAM" id="MobiDB-lite"/>
    </source>
</evidence>
<feature type="compositionally biased region" description="Polar residues" evidence="1">
    <location>
        <begin position="12"/>
        <end position="26"/>
    </location>
</feature>
<accession>A0A9W6JED9</accession>
<evidence type="ECO:0000313" key="3">
    <source>
        <dbReference type="Proteomes" id="UP001143370"/>
    </source>
</evidence>
<protein>
    <submittedName>
        <fullName evidence="2">Uncharacterized protein</fullName>
    </submittedName>
</protein>
<feature type="region of interest" description="Disordered" evidence="1">
    <location>
        <begin position="1"/>
        <end position="27"/>
    </location>
</feature>
<comment type="caution">
    <text evidence="2">The sequence shown here is derived from an EMBL/GenBank/DDBJ whole genome shotgun (WGS) entry which is preliminary data.</text>
</comment>
<dbReference type="EMBL" id="BSFJ01000035">
    <property type="protein sequence ID" value="GLK74063.1"/>
    <property type="molecule type" value="Genomic_DNA"/>
</dbReference>
<organism evidence="2 3">
    <name type="scientific">Ancylobacter dichloromethanicus</name>
    <dbReference type="NCBI Taxonomy" id="518825"/>
    <lineage>
        <taxon>Bacteria</taxon>
        <taxon>Pseudomonadati</taxon>
        <taxon>Pseudomonadota</taxon>
        <taxon>Alphaproteobacteria</taxon>
        <taxon>Hyphomicrobiales</taxon>
        <taxon>Xanthobacteraceae</taxon>
        <taxon>Ancylobacter</taxon>
    </lineage>
</organism>
<dbReference type="AlphaFoldDB" id="A0A9W6JED9"/>
<dbReference type="Proteomes" id="UP001143370">
    <property type="component" value="Unassembled WGS sequence"/>
</dbReference>